<feature type="chain" id="PRO_5011790726" evidence="2">
    <location>
        <begin position="22"/>
        <end position="244"/>
    </location>
</feature>
<dbReference type="STRING" id="1123062.SAMN02745775_114109"/>
<feature type="domain" description="SH3b" evidence="3">
    <location>
        <begin position="192"/>
        <end position="241"/>
    </location>
</feature>
<keyword evidence="2" id="KW-0732">Signal</keyword>
<dbReference type="Gene3D" id="2.30.30.40">
    <property type="entry name" value="SH3 Domains"/>
    <property type="match status" value="1"/>
</dbReference>
<dbReference type="AlphaFoldDB" id="A0A1I4E894"/>
<feature type="signal peptide" evidence="2">
    <location>
        <begin position="1"/>
        <end position="21"/>
    </location>
</feature>
<feature type="region of interest" description="Disordered" evidence="1">
    <location>
        <begin position="154"/>
        <end position="179"/>
    </location>
</feature>
<evidence type="ECO:0000313" key="4">
    <source>
        <dbReference type="EMBL" id="SFL01493.1"/>
    </source>
</evidence>
<dbReference type="RefSeq" id="WP_092962677.1">
    <property type="nucleotide sequence ID" value="NZ_FOSQ01000014.1"/>
</dbReference>
<keyword evidence="5" id="KW-1185">Reference proteome</keyword>
<feature type="compositionally biased region" description="Low complexity" evidence="1">
    <location>
        <begin position="154"/>
        <end position="168"/>
    </location>
</feature>
<dbReference type="EMBL" id="FOSQ01000014">
    <property type="protein sequence ID" value="SFL01493.1"/>
    <property type="molecule type" value="Genomic_DNA"/>
</dbReference>
<evidence type="ECO:0000256" key="2">
    <source>
        <dbReference type="SAM" id="SignalP"/>
    </source>
</evidence>
<dbReference type="Pfam" id="PF08239">
    <property type="entry name" value="SH3_3"/>
    <property type="match status" value="1"/>
</dbReference>
<dbReference type="OrthoDB" id="7264473at2"/>
<organism evidence="4 5">
    <name type="scientific">Falsiroseomonas stagni DSM 19981</name>
    <dbReference type="NCBI Taxonomy" id="1123062"/>
    <lineage>
        <taxon>Bacteria</taxon>
        <taxon>Pseudomonadati</taxon>
        <taxon>Pseudomonadota</taxon>
        <taxon>Alphaproteobacteria</taxon>
        <taxon>Acetobacterales</taxon>
        <taxon>Roseomonadaceae</taxon>
        <taxon>Falsiroseomonas</taxon>
    </lineage>
</organism>
<gene>
    <name evidence="4" type="ORF">SAMN02745775_114109</name>
</gene>
<sequence length="244" mass="24477">MPGRTVWIGAALLALGAGALAATIAMQAPSRGDTVAVAPPGADDAVEGQSAVEAVRQHLRRAGLSDELLGLETHRPDGLRETVVVCGRIAAPARQGGGLADVVARVMATPRSNAALASSASRPLPPFVVLEDGPGLTRNRPVGDAWRRLCHATPPADRAPTAAPAATAPSPPPALSPAAMPAGEQVVLRSHGNIRSGPGGGAAVLRVAPRGASLTVLDRAAGGWLQVDDGAGGGWVHESLVEAP</sequence>
<protein>
    <submittedName>
        <fullName evidence="4">SH3 domain-containing protein</fullName>
    </submittedName>
</protein>
<proteinExistence type="predicted"/>
<evidence type="ECO:0000256" key="1">
    <source>
        <dbReference type="SAM" id="MobiDB-lite"/>
    </source>
</evidence>
<reference evidence="4 5" key="1">
    <citation type="submission" date="2016-10" db="EMBL/GenBank/DDBJ databases">
        <authorList>
            <person name="de Groot N.N."/>
        </authorList>
    </citation>
    <scope>NUCLEOTIDE SEQUENCE [LARGE SCALE GENOMIC DNA]</scope>
    <source>
        <strain evidence="4 5">DSM 19981</strain>
    </source>
</reference>
<dbReference type="InterPro" id="IPR003646">
    <property type="entry name" value="SH3-like_bac-type"/>
</dbReference>
<accession>A0A1I4E894</accession>
<evidence type="ECO:0000313" key="5">
    <source>
        <dbReference type="Proteomes" id="UP000199473"/>
    </source>
</evidence>
<dbReference type="Proteomes" id="UP000199473">
    <property type="component" value="Unassembled WGS sequence"/>
</dbReference>
<evidence type="ECO:0000259" key="3">
    <source>
        <dbReference type="Pfam" id="PF08239"/>
    </source>
</evidence>
<name>A0A1I4E894_9PROT</name>